<evidence type="ECO:0000313" key="1">
    <source>
        <dbReference type="EMBL" id="KAK4525959.1"/>
    </source>
</evidence>
<evidence type="ECO:0008006" key="3">
    <source>
        <dbReference type="Google" id="ProtNLM"/>
    </source>
</evidence>
<comment type="caution">
    <text evidence="1">The sequence shown here is derived from an EMBL/GenBank/DDBJ whole genome shotgun (WGS) entry which is preliminary data.</text>
</comment>
<evidence type="ECO:0000313" key="2">
    <source>
        <dbReference type="Proteomes" id="UP001300502"/>
    </source>
</evidence>
<reference evidence="1 2" key="1">
    <citation type="submission" date="2022-07" db="EMBL/GenBank/DDBJ databases">
        <title>Genome-wide signatures of adaptation to extreme environments.</title>
        <authorList>
            <person name="Cho C.H."/>
            <person name="Yoon H.S."/>
        </authorList>
    </citation>
    <scope>NUCLEOTIDE SEQUENCE [LARGE SCALE GENOMIC DNA]</scope>
    <source>
        <strain evidence="1 2">108.79 E11</strain>
    </source>
</reference>
<proteinExistence type="predicted"/>
<sequence>MFASCFVVSYSATTCRHHRQVPVIRYKNQPLFVSFGRCLGPRRTTRFQLVATTGTVKPTKWPKDEKGNILWTLRRATKSDVSFIVSHSEVLTPSLVESLVENSLESCLVAQVGEEATLVGYSLFAVQRVPVNPEKGIESPLQVNGLYVASFHLPSVPSEIEEKLILGSLKMLKQKECLVVSADVAVEETDKASLLEKCGFLRGNTVEKEGSNFIEYRMNLVATNVDPQKKIV</sequence>
<name>A0AAV9IF75_9RHOD</name>
<dbReference type="EMBL" id="JANCYU010000035">
    <property type="protein sequence ID" value="KAK4525959.1"/>
    <property type="molecule type" value="Genomic_DNA"/>
</dbReference>
<organism evidence="1 2">
    <name type="scientific">Galdieria yellowstonensis</name>
    <dbReference type="NCBI Taxonomy" id="3028027"/>
    <lineage>
        <taxon>Eukaryota</taxon>
        <taxon>Rhodophyta</taxon>
        <taxon>Bangiophyceae</taxon>
        <taxon>Galdieriales</taxon>
        <taxon>Galdieriaceae</taxon>
        <taxon>Galdieria</taxon>
    </lineage>
</organism>
<gene>
    <name evidence="1" type="ORF">GAYE_SCF18G3868</name>
</gene>
<keyword evidence="2" id="KW-1185">Reference proteome</keyword>
<accession>A0AAV9IF75</accession>
<dbReference type="Proteomes" id="UP001300502">
    <property type="component" value="Unassembled WGS sequence"/>
</dbReference>
<dbReference type="AlphaFoldDB" id="A0AAV9IF75"/>
<protein>
    <recommendedName>
        <fullName evidence="3">N-acetyltransferase domain-containing protein</fullName>
    </recommendedName>
</protein>